<keyword evidence="1" id="KW-1133">Transmembrane helix</keyword>
<keyword evidence="1" id="KW-0472">Membrane</keyword>
<comment type="caution">
    <text evidence="3">The sequence shown here is derived from an EMBL/GenBank/DDBJ whole genome shotgun (WGS) entry which is preliminary data.</text>
</comment>
<feature type="transmembrane region" description="Helical" evidence="1">
    <location>
        <begin position="49"/>
        <end position="67"/>
    </location>
</feature>
<dbReference type="PANTHER" id="PTHR36834">
    <property type="entry name" value="MEMBRANE PROTEIN-RELATED"/>
    <property type="match status" value="1"/>
</dbReference>
<evidence type="ECO:0000256" key="1">
    <source>
        <dbReference type="SAM" id="Phobius"/>
    </source>
</evidence>
<feature type="transmembrane region" description="Helical" evidence="1">
    <location>
        <begin position="96"/>
        <end position="116"/>
    </location>
</feature>
<keyword evidence="4" id="KW-1185">Reference proteome</keyword>
<feature type="transmembrane region" description="Helical" evidence="1">
    <location>
        <begin position="20"/>
        <end position="37"/>
    </location>
</feature>
<evidence type="ECO:0000313" key="4">
    <source>
        <dbReference type="Proteomes" id="UP001501074"/>
    </source>
</evidence>
<dbReference type="Proteomes" id="UP001501074">
    <property type="component" value="Unassembled WGS sequence"/>
</dbReference>
<sequence length="194" mass="20677">MDGYWISNALRFGGSFGAQLALDIVVAGIALAAAVLIRHRRPWHGLTPWALCLVIGSLGVIAISTLTRRAGATSPGHLQLHPLGTLRQYLHDPADFLIYLGGNVAMFVPLGLFLYLAVRRGMLLCAALATLVSVGVEILQLPIYSRATDIDDVITNGFGGLVGAALGVVVLWAVNQDRVTVPDDERRTERIAAG</sequence>
<dbReference type="PANTHER" id="PTHR36834:SF1">
    <property type="entry name" value="INTEGRAL MEMBRANE PROTEIN"/>
    <property type="match status" value="1"/>
</dbReference>
<evidence type="ECO:0000313" key="3">
    <source>
        <dbReference type="EMBL" id="GAA3624119.1"/>
    </source>
</evidence>
<feature type="domain" description="VanZ-like" evidence="2">
    <location>
        <begin position="71"/>
        <end position="168"/>
    </location>
</feature>
<name>A0ABP7A3E4_9ACTN</name>
<dbReference type="Pfam" id="PF04892">
    <property type="entry name" value="VanZ"/>
    <property type="match status" value="1"/>
</dbReference>
<keyword evidence="1" id="KW-0812">Transmembrane</keyword>
<organism evidence="3 4">
    <name type="scientific">Kineosporia mesophila</name>
    <dbReference type="NCBI Taxonomy" id="566012"/>
    <lineage>
        <taxon>Bacteria</taxon>
        <taxon>Bacillati</taxon>
        <taxon>Actinomycetota</taxon>
        <taxon>Actinomycetes</taxon>
        <taxon>Kineosporiales</taxon>
        <taxon>Kineosporiaceae</taxon>
        <taxon>Kineosporia</taxon>
    </lineage>
</organism>
<dbReference type="InterPro" id="IPR006976">
    <property type="entry name" value="VanZ-like"/>
</dbReference>
<feature type="transmembrane region" description="Helical" evidence="1">
    <location>
        <begin position="123"/>
        <end position="141"/>
    </location>
</feature>
<dbReference type="RefSeq" id="WP_231487724.1">
    <property type="nucleotide sequence ID" value="NZ_BAAAZO010000009.1"/>
</dbReference>
<reference evidence="4" key="1">
    <citation type="journal article" date="2019" name="Int. J. Syst. Evol. Microbiol.">
        <title>The Global Catalogue of Microorganisms (GCM) 10K type strain sequencing project: providing services to taxonomists for standard genome sequencing and annotation.</title>
        <authorList>
            <consortium name="The Broad Institute Genomics Platform"/>
            <consortium name="The Broad Institute Genome Sequencing Center for Infectious Disease"/>
            <person name="Wu L."/>
            <person name="Ma J."/>
        </authorList>
    </citation>
    <scope>NUCLEOTIDE SEQUENCE [LARGE SCALE GENOMIC DNA]</scope>
    <source>
        <strain evidence="4">JCM 16902</strain>
    </source>
</reference>
<proteinExistence type="predicted"/>
<evidence type="ECO:0000259" key="2">
    <source>
        <dbReference type="Pfam" id="PF04892"/>
    </source>
</evidence>
<gene>
    <name evidence="3" type="ORF">GCM10022223_46450</name>
</gene>
<dbReference type="InterPro" id="IPR053150">
    <property type="entry name" value="Teicoplanin_resist-assoc"/>
</dbReference>
<feature type="transmembrane region" description="Helical" evidence="1">
    <location>
        <begin position="153"/>
        <end position="174"/>
    </location>
</feature>
<dbReference type="EMBL" id="BAAAZO010000009">
    <property type="protein sequence ID" value="GAA3624119.1"/>
    <property type="molecule type" value="Genomic_DNA"/>
</dbReference>
<protein>
    <recommendedName>
        <fullName evidence="2">VanZ-like domain-containing protein</fullName>
    </recommendedName>
</protein>
<accession>A0ABP7A3E4</accession>